<reference evidence="10 11" key="1">
    <citation type="journal article" date="2014" name="BMC Genomics">
        <title>Genome sequencing of four Aureobasidium pullulans varieties: biotechnological potential, stress tolerance, and description of new species.</title>
        <authorList>
            <person name="Gostin Ar C."/>
            <person name="Ohm R.A."/>
            <person name="Kogej T."/>
            <person name="Sonjak S."/>
            <person name="Turk M."/>
            <person name="Zajc J."/>
            <person name="Zalar P."/>
            <person name="Grube M."/>
            <person name="Sun H."/>
            <person name="Han J."/>
            <person name="Sharma A."/>
            <person name="Chiniquy J."/>
            <person name="Ngan C.Y."/>
            <person name="Lipzen A."/>
            <person name="Barry K."/>
            <person name="Grigoriev I.V."/>
            <person name="Gunde-Cimerman N."/>
        </authorList>
    </citation>
    <scope>NUCLEOTIDE SEQUENCE [LARGE SCALE GENOMIC DNA]</scope>
    <source>
        <strain evidence="10 11">CBS 147.97</strain>
    </source>
</reference>
<evidence type="ECO:0000256" key="3">
    <source>
        <dbReference type="ARBA" id="ARBA00011589"/>
    </source>
</evidence>
<comment type="subcellular location">
    <subcellularLocation>
        <location evidence="1">Mitochondrion matrix</location>
    </subcellularLocation>
</comment>
<keyword evidence="6" id="KW-0496">Mitochondrion</keyword>
<protein>
    <recommendedName>
        <fullName evidence="4">Mitochondrial zinc maintenance protein 1, mitochondrial</fullName>
    </recommendedName>
</protein>
<dbReference type="GO" id="GO:0044183">
    <property type="term" value="F:protein folding chaperone"/>
    <property type="evidence" value="ECO:0007669"/>
    <property type="project" value="TreeGrafter"/>
</dbReference>
<comment type="function">
    <text evidence="8">Assembly factor required for Rieske Fe-S protein RIP1 incorporation into the cytochrome b-c1 (CIII) complex. Functions as a chaperone, binding to this subunit within the mitochondrial matrix and stabilizing it prior to its translocation and insertion into the late CIII dimeric intermediate within the mitochondrial inner membrane. Modulates the mitochondrial matrix zinc pool.</text>
</comment>
<dbReference type="CDD" id="cd20267">
    <property type="entry name" value="Complex1_LYR_LYRM7"/>
    <property type="match status" value="1"/>
</dbReference>
<dbReference type="PANTHER" id="PTHR46749">
    <property type="entry name" value="COMPLEX III ASSEMBLY FACTOR LYRM7"/>
    <property type="match status" value="1"/>
</dbReference>
<evidence type="ECO:0000256" key="4">
    <source>
        <dbReference type="ARBA" id="ARBA00015108"/>
    </source>
</evidence>
<dbReference type="AlphaFoldDB" id="A0A074X2V6"/>
<dbReference type="GeneID" id="25409315"/>
<comment type="similarity">
    <text evidence="2">Belongs to the complex I LYR family. MZM1 subfamily.</text>
</comment>
<evidence type="ECO:0000256" key="2">
    <source>
        <dbReference type="ARBA" id="ARBA00009949"/>
    </source>
</evidence>
<sequence>MSATIVPHNRTVVLSTYRNLLRATRIAFQGDDSTLQNSRRFARDSFDQNRRFKAGSIEAEKAVEHAQGVAQILRENVVQGSTDKEESETYKLNIHKHTEKGDNESVKQFRGTTKSFAEVKRCSLI</sequence>
<evidence type="ECO:0000256" key="7">
    <source>
        <dbReference type="ARBA" id="ARBA00023186"/>
    </source>
</evidence>
<dbReference type="InterPro" id="IPR045298">
    <property type="entry name" value="Complex1_LYR_LYRM7"/>
</dbReference>
<organism evidence="10 11">
    <name type="scientific">Aureobasidium namibiae CBS 147.97</name>
    <dbReference type="NCBI Taxonomy" id="1043004"/>
    <lineage>
        <taxon>Eukaryota</taxon>
        <taxon>Fungi</taxon>
        <taxon>Dikarya</taxon>
        <taxon>Ascomycota</taxon>
        <taxon>Pezizomycotina</taxon>
        <taxon>Dothideomycetes</taxon>
        <taxon>Dothideomycetidae</taxon>
        <taxon>Dothideales</taxon>
        <taxon>Saccotheciaceae</taxon>
        <taxon>Aureobasidium</taxon>
    </lineage>
</organism>
<keyword evidence="5" id="KW-0809">Transit peptide</keyword>
<evidence type="ECO:0000313" key="10">
    <source>
        <dbReference type="EMBL" id="KEQ76342.1"/>
    </source>
</evidence>
<feature type="domain" description="Complex 1 LYR protein" evidence="9">
    <location>
        <begin position="13"/>
        <end position="65"/>
    </location>
</feature>
<dbReference type="Proteomes" id="UP000027730">
    <property type="component" value="Unassembled WGS sequence"/>
</dbReference>
<dbReference type="OrthoDB" id="529194at2759"/>
<dbReference type="InterPro" id="IPR050435">
    <property type="entry name" value="MZM1/LYRM7"/>
</dbReference>
<dbReference type="GO" id="GO:0005759">
    <property type="term" value="C:mitochondrial matrix"/>
    <property type="evidence" value="ECO:0007669"/>
    <property type="project" value="UniProtKB-SubCell"/>
</dbReference>
<keyword evidence="11" id="KW-1185">Reference proteome</keyword>
<dbReference type="Pfam" id="PF05347">
    <property type="entry name" value="Complex1_LYR"/>
    <property type="match status" value="1"/>
</dbReference>
<comment type="subunit">
    <text evidence="3">Interacts with RIP1.</text>
</comment>
<dbReference type="HOGENOM" id="CLU_147114_2_0_1"/>
<dbReference type="RefSeq" id="XP_013430120.1">
    <property type="nucleotide sequence ID" value="XM_013574666.1"/>
</dbReference>
<evidence type="ECO:0000256" key="6">
    <source>
        <dbReference type="ARBA" id="ARBA00023128"/>
    </source>
</evidence>
<name>A0A074X2V6_9PEZI</name>
<evidence type="ECO:0000313" key="11">
    <source>
        <dbReference type="Proteomes" id="UP000027730"/>
    </source>
</evidence>
<evidence type="ECO:0000259" key="9">
    <source>
        <dbReference type="Pfam" id="PF05347"/>
    </source>
</evidence>
<gene>
    <name evidence="10" type="ORF">M436DRAFT_40054</name>
</gene>
<dbReference type="STRING" id="1043004.A0A074X2V6"/>
<evidence type="ECO:0000256" key="8">
    <source>
        <dbReference type="ARBA" id="ARBA00025268"/>
    </source>
</evidence>
<dbReference type="EMBL" id="KL584704">
    <property type="protein sequence ID" value="KEQ76342.1"/>
    <property type="molecule type" value="Genomic_DNA"/>
</dbReference>
<dbReference type="PANTHER" id="PTHR46749:SF1">
    <property type="entry name" value="COMPLEX III ASSEMBLY FACTOR LYRM7"/>
    <property type="match status" value="1"/>
</dbReference>
<dbReference type="GO" id="GO:0034551">
    <property type="term" value="P:mitochondrial respiratory chain complex III assembly"/>
    <property type="evidence" value="ECO:0007669"/>
    <property type="project" value="InterPro"/>
</dbReference>
<accession>A0A074X2V6</accession>
<evidence type="ECO:0000256" key="1">
    <source>
        <dbReference type="ARBA" id="ARBA00004305"/>
    </source>
</evidence>
<dbReference type="InterPro" id="IPR008011">
    <property type="entry name" value="Complex1_LYR_dom"/>
</dbReference>
<keyword evidence="7" id="KW-0143">Chaperone</keyword>
<proteinExistence type="inferred from homology"/>
<evidence type="ECO:0000256" key="5">
    <source>
        <dbReference type="ARBA" id="ARBA00022946"/>
    </source>
</evidence>